<feature type="repeat" description="TPR" evidence="10">
    <location>
        <begin position="168"/>
        <end position="201"/>
    </location>
</feature>
<dbReference type="PANTHER" id="PTHR45783">
    <property type="entry name" value="KINESIN LIGHT CHAIN"/>
    <property type="match status" value="1"/>
</dbReference>
<comment type="caution">
    <text evidence="13">The sequence shown here is derived from an EMBL/GenBank/DDBJ whole genome shotgun (WGS) entry which is preliminary data.</text>
</comment>
<comment type="similarity">
    <text evidence="2">Belongs to the kinesin light chain family.</text>
</comment>
<feature type="domain" description="FHA" evidence="12">
    <location>
        <begin position="28"/>
        <end position="88"/>
    </location>
</feature>
<evidence type="ECO:0000256" key="6">
    <source>
        <dbReference type="ARBA" id="ARBA00022803"/>
    </source>
</evidence>
<dbReference type="SUPFAM" id="SSF49879">
    <property type="entry name" value="SMAD/FHA domain"/>
    <property type="match status" value="1"/>
</dbReference>
<keyword evidence="6 10" id="KW-0802">TPR repeat</keyword>
<dbReference type="Gene3D" id="1.25.40.10">
    <property type="entry name" value="Tetratricopeptide repeat domain"/>
    <property type="match status" value="1"/>
</dbReference>
<evidence type="ECO:0000259" key="12">
    <source>
        <dbReference type="PROSITE" id="PS50006"/>
    </source>
</evidence>
<keyword evidence="14" id="KW-1185">Reference proteome</keyword>
<dbReference type="Pfam" id="PF00498">
    <property type="entry name" value="FHA"/>
    <property type="match status" value="1"/>
</dbReference>
<dbReference type="GO" id="GO:0007018">
    <property type="term" value="P:microtubule-based movement"/>
    <property type="evidence" value="ECO:0007669"/>
    <property type="project" value="TreeGrafter"/>
</dbReference>
<evidence type="ECO:0000256" key="3">
    <source>
        <dbReference type="ARBA" id="ARBA00022490"/>
    </source>
</evidence>
<dbReference type="Pfam" id="PF13424">
    <property type="entry name" value="TPR_12"/>
    <property type="match status" value="2"/>
</dbReference>
<accession>A0AAW9Q5D9</accession>
<dbReference type="PANTHER" id="PTHR45783:SF3">
    <property type="entry name" value="KINESIN LIGHT CHAIN"/>
    <property type="match status" value="1"/>
</dbReference>
<evidence type="ECO:0000256" key="11">
    <source>
        <dbReference type="SAM" id="Phobius"/>
    </source>
</evidence>
<keyword evidence="3" id="KW-0963">Cytoplasm</keyword>
<keyword evidence="11" id="KW-1133">Transmembrane helix</keyword>
<evidence type="ECO:0000256" key="4">
    <source>
        <dbReference type="ARBA" id="ARBA00022701"/>
    </source>
</evidence>
<dbReference type="Gene3D" id="2.60.200.20">
    <property type="match status" value="1"/>
</dbReference>
<evidence type="ECO:0000256" key="2">
    <source>
        <dbReference type="ARBA" id="ARBA00009622"/>
    </source>
</evidence>
<dbReference type="PROSITE" id="PS50006">
    <property type="entry name" value="FHA_DOMAIN"/>
    <property type="match status" value="1"/>
</dbReference>
<dbReference type="GO" id="GO:0005874">
    <property type="term" value="C:microtubule"/>
    <property type="evidence" value="ECO:0007669"/>
    <property type="project" value="UniProtKB-KW"/>
</dbReference>
<evidence type="ECO:0000256" key="5">
    <source>
        <dbReference type="ARBA" id="ARBA00022737"/>
    </source>
</evidence>
<keyword evidence="9" id="KW-0206">Cytoskeleton</keyword>
<evidence type="ECO:0000256" key="8">
    <source>
        <dbReference type="ARBA" id="ARBA00023175"/>
    </source>
</evidence>
<dbReference type="SMART" id="SM00240">
    <property type="entry name" value="FHA"/>
    <property type="match status" value="1"/>
</dbReference>
<keyword evidence="4" id="KW-0493">Microtubule</keyword>
<comment type="subcellular location">
    <subcellularLocation>
        <location evidence="1">Cytoplasm</location>
        <location evidence="1">Cytoskeleton</location>
    </subcellularLocation>
</comment>
<dbReference type="RefSeq" id="WP_330484888.1">
    <property type="nucleotide sequence ID" value="NZ_JAZBJZ010000078.1"/>
</dbReference>
<protein>
    <submittedName>
        <fullName evidence="13">Tetratricopeptide repeat protein</fullName>
    </submittedName>
</protein>
<dbReference type="InterPro" id="IPR000253">
    <property type="entry name" value="FHA_dom"/>
</dbReference>
<keyword evidence="5" id="KW-0677">Repeat</keyword>
<keyword evidence="11" id="KW-0812">Transmembrane</keyword>
<dbReference type="Proteomes" id="UP001333818">
    <property type="component" value="Unassembled WGS sequence"/>
</dbReference>
<dbReference type="GO" id="GO:0005737">
    <property type="term" value="C:cytoplasm"/>
    <property type="evidence" value="ECO:0007669"/>
    <property type="project" value="TreeGrafter"/>
</dbReference>
<dbReference type="PROSITE" id="PS50005">
    <property type="entry name" value="TPR"/>
    <property type="match status" value="2"/>
</dbReference>
<dbReference type="SMART" id="SM00028">
    <property type="entry name" value="TPR"/>
    <property type="match status" value="4"/>
</dbReference>
<dbReference type="InterPro" id="IPR011990">
    <property type="entry name" value="TPR-like_helical_dom_sf"/>
</dbReference>
<evidence type="ECO:0000256" key="1">
    <source>
        <dbReference type="ARBA" id="ARBA00004245"/>
    </source>
</evidence>
<feature type="transmembrane region" description="Helical" evidence="11">
    <location>
        <begin position="312"/>
        <end position="334"/>
    </location>
</feature>
<evidence type="ECO:0000313" key="13">
    <source>
        <dbReference type="EMBL" id="MEE3718455.1"/>
    </source>
</evidence>
<dbReference type="Pfam" id="PF13374">
    <property type="entry name" value="TPR_10"/>
    <property type="match status" value="1"/>
</dbReference>
<dbReference type="GO" id="GO:0019894">
    <property type="term" value="F:kinesin binding"/>
    <property type="evidence" value="ECO:0007669"/>
    <property type="project" value="TreeGrafter"/>
</dbReference>
<feature type="repeat" description="TPR" evidence="10">
    <location>
        <begin position="252"/>
        <end position="285"/>
    </location>
</feature>
<keyword evidence="8" id="KW-0505">Motor protein</keyword>
<dbReference type="GO" id="GO:0005871">
    <property type="term" value="C:kinesin complex"/>
    <property type="evidence" value="ECO:0007669"/>
    <property type="project" value="InterPro"/>
</dbReference>
<dbReference type="SUPFAM" id="SSF48452">
    <property type="entry name" value="TPR-like"/>
    <property type="match status" value="2"/>
</dbReference>
<evidence type="ECO:0000256" key="10">
    <source>
        <dbReference type="PROSITE-ProRule" id="PRU00339"/>
    </source>
</evidence>
<evidence type="ECO:0000313" key="14">
    <source>
        <dbReference type="Proteomes" id="UP001333818"/>
    </source>
</evidence>
<dbReference type="InterPro" id="IPR002151">
    <property type="entry name" value="Kinesin_light"/>
</dbReference>
<dbReference type="AlphaFoldDB" id="A0AAW9Q5D9"/>
<name>A0AAW9Q5D9_9CYAN</name>
<gene>
    <name evidence="13" type="ORF">V2H45_17070</name>
</gene>
<evidence type="ECO:0000256" key="9">
    <source>
        <dbReference type="ARBA" id="ARBA00023212"/>
    </source>
</evidence>
<dbReference type="InterPro" id="IPR008984">
    <property type="entry name" value="SMAD_FHA_dom_sf"/>
</dbReference>
<evidence type="ECO:0000256" key="7">
    <source>
        <dbReference type="ARBA" id="ARBA00023054"/>
    </source>
</evidence>
<reference evidence="13" key="1">
    <citation type="submission" date="2024-01" db="EMBL/GenBank/DDBJ databases">
        <title>Bank of Algae and Cyanobacteria of the Azores (BACA) strain genomes.</title>
        <authorList>
            <person name="Luz R."/>
            <person name="Cordeiro R."/>
            <person name="Fonseca A."/>
            <person name="Goncalves V."/>
        </authorList>
    </citation>
    <scope>NUCLEOTIDE SEQUENCE</scope>
    <source>
        <strain evidence="13">BACA0141</strain>
    </source>
</reference>
<organism evidence="13 14">
    <name type="scientific">Tumidithrix elongata BACA0141</name>
    <dbReference type="NCBI Taxonomy" id="2716417"/>
    <lineage>
        <taxon>Bacteria</taxon>
        <taxon>Bacillati</taxon>
        <taxon>Cyanobacteriota</taxon>
        <taxon>Cyanophyceae</taxon>
        <taxon>Pseudanabaenales</taxon>
        <taxon>Pseudanabaenaceae</taxon>
        <taxon>Tumidithrix</taxon>
        <taxon>Tumidithrix elongata</taxon>
    </lineage>
</organism>
<keyword evidence="7" id="KW-0175">Coiled coil</keyword>
<proteinExistence type="inferred from homology"/>
<dbReference type="InterPro" id="IPR019734">
    <property type="entry name" value="TPR_rpt"/>
</dbReference>
<sequence length="364" mass="41106">MEGYQTEHYLIINDTKGEHKVPLSAAYYSLGRSPDCDIVLHSSLVSRQHATLLYLPVKPPLLKLFRIVDGNMEGLRSTNGIQINGKAYTSYVLVHGDEIVFSSNTKAYYCIEPEPPYKKGDYTEIIATLTDLAKSYNSQNRFSEAEEFLLQVIDIKRQANIEVTLDVAESLIDLAAIYYSQQRFNESETIFLEAIEIKRKQLGNDHLDVATSLIDLAAIYNSQNRFMDAEVVFLEALKIKQKSLGADHPDIAASLVDLAAIYYAQNRYPDIIKSYKQALKIYKQRFGDNHANTIEVRKKLANIQNKNYPKWLSLNTVIAASLLILSGAILYSIFAQNQSNLLCVKTIDGKEQTFRGAECQNLTK</sequence>
<keyword evidence="11" id="KW-0472">Membrane</keyword>
<dbReference type="EMBL" id="JAZBJZ010000078">
    <property type="protein sequence ID" value="MEE3718455.1"/>
    <property type="molecule type" value="Genomic_DNA"/>
</dbReference>